<accession>A0A6P9ECM1</accession>
<dbReference type="OrthoDB" id="1938246at2759"/>
<dbReference type="GeneID" id="118344814"/>
<proteinExistence type="predicted"/>
<dbReference type="RefSeq" id="XP_035542108.1">
    <property type="nucleotide sequence ID" value="XM_035686215.1"/>
</dbReference>
<protein>
    <submittedName>
        <fullName evidence="2">Uncharacterized mitochondrial protein AtMg00310-like</fullName>
    </submittedName>
</protein>
<reference evidence="2" key="1">
    <citation type="submission" date="2025-08" db="UniProtKB">
        <authorList>
            <consortium name="RefSeq"/>
        </authorList>
    </citation>
    <scope>IDENTIFICATION</scope>
    <source>
        <tissue evidence="2">Leaves</tissue>
    </source>
</reference>
<evidence type="ECO:0000313" key="2">
    <source>
        <dbReference type="RefSeq" id="XP_035542108.1"/>
    </source>
</evidence>
<dbReference type="PANTHER" id="PTHR33116">
    <property type="entry name" value="REVERSE TRANSCRIPTASE ZINC-BINDING DOMAIN-CONTAINING PROTEIN-RELATED-RELATED"/>
    <property type="match status" value="1"/>
</dbReference>
<dbReference type="InParanoid" id="A0A6P9ECM1"/>
<dbReference type="AlphaFoldDB" id="A0A6P9ECM1"/>
<organism evidence="1 2">
    <name type="scientific">Juglans regia</name>
    <name type="common">English walnut</name>
    <dbReference type="NCBI Taxonomy" id="51240"/>
    <lineage>
        <taxon>Eukaryota</taxon>
        <taxon>Viridiplantae</taxon>
        <taxon>Streptophyta</taxon>
        <taxon>Embryophyta</taxon>
        <taxon>Tracheophyta</taxon>
        <taxon>Spermatophyta</taxon>
        <taxon>Magnoliopsida</taxon>
        <taxon>eudicotyledons</taxon>
        <taxon>Gunneridae</taxon>
        <taxon>Pentapetalae</taxon>
        <taxon>rosids</taxon>
        <taxon>fabids</taxon>
        <taxon>Fagales</taxon>
        <taxon>Juglandaceae</taxon>
        <taxon>Juglans</taxon>
    </lineage>
</organism>
<dbReference type="Proteomes" id="UP000235220">
    <property type="component" value="Chromosome 16"/>
</dbReference>
<dbReference type="PANTHER" id="PTHR33116:SF86">
    <property type="entry name" value="REVERSE TRANSCRIPTASE DOMAIN-CONTAINING PROTEIN"/>
    <property type="match status" value="1"/>
</dbReference>
<name>A0A6P9ECM1_JUGRE</name>
<dbReference type="KEGG" id="jre:118344814"/>
<keyword evidence="1" id="KW-1185">Reference proteome</keyword>
<gene>
    <name evidence="2" type="primary">LOC118344814</name>
</gene>
<evidence type="ECO:0000313" key="1">
    <source>
        <dbReference type="Proteomes" id="UP000235220"/>
    </source>
</evidence>
<sequence>MVFSANVNQHNRHAIMNLWCSTQLQHYDKYLGLPTMVGRSKSRAFAGIKHKVWLKLQGWKGNMFSQGGKEILLKAVAMAIPSYAMSCFKLPPRLCSNIESMMARYWWGQMQEERKIHWLSWKKMCNSKFVGGMGFKELEVFNMALLEKQAWRLLQNQDSLFHKIYAARYFSDGNLLTASLGGNPSYAWRGIWEAKRLLVQGGRWNVGNGSLIHILNDVWLPGFRNLRQALGVLNIVAS</sequence>